<feature type="domain" description="FRG" evidence="1">
    <location>
        <begin position="45"/>
        <end position="172"/>
    </location>
</feature>
<accession>A0A8I0FXK2</accession>
<evidence type="ECO:0000313" key="2">
    <source>
        <dbReference type="EMBL" id="MBD1270811.1"/>
    </source>
</evidence>
<dbReference type="EMBL" id="JACWMT010000002">
    <property type="protein sequence ID" value="MBD1270811.1"/>
    <property type="molecule type" value="Genomic_DNA"/>
</dbReference>
<dbReference type="Pfam" id="PF08867">
    <property type="entry name" value="FRG"/>
    <property type="match status" value="1"/>
</dbReference>
<proteinExistence type="predicted"/>
<dbReference type="InterPro" id="IPR014966">
    <property type="entry name" value="FRG-dom"/>
</dbReference>
<dbReference type="Proteomes" id="UP000659061">
    <property type="component" value="Unassembled WGS sequence"/>
</dbReference>
<comment type="caution">
    <text evidence="2">The sequence shown here is derived from an EMBL/GenBank/DDBJ whole genome shotgun (WGS) entry which is preliminary data.</text>
</comment>
<evidence type="ECO:0000313" key="3">
    <source>
        <dbReference type="Proteomes" id="UP000659061"/>
    </source>
</evidence>
<evidence type="ECO:0000259" key="1">
    <source>
        <dbReference type="SMART" id="SM00901"/>
    </source>
</evidence>
<reference evidence="2" key="1">
    <citation type="submission" date="2020-09" db="EMBL/GenBank/DDBJ databases">
        <title>Novel species in genus Aeromicrobium.</title>
        <authorList>
            <person name="Zhang G."/>
        </authorList>
    </citation>
    <scope>NUCLEOTIDE SEQUENCE</scope>
    <source>
        <strain evidence="2">SSW1-57</strain>
    </source>
</reference>
<name>A0A8I0FXK2_9ACTN</name>
<gene>
    <name evidence="2" type="ORF">IDH50_11255</name>
</gene>
<dbReference type="AlphaFoldDB" id="A0A8I0FXK2"/>
<protein>
    <submittedName>
        <fullName evidence="2">FRG domain-containing protein</fullName>
    </submittedName>
</protein>
<dbReference type="SMART" id="SM00901">
    <property type="entry name" value="FRG"/>
    <property type="match status" value="1"/>
</dbReference>
<organism evidence="2 3">
    <name type="scientific">Aeromicrobium tamlense</name>
    <dbReference type="NCBI Taxonomy" id="375541"/>
    <lineage>
        <taxon>Bacteria</taxon>
        <taxon>Bacillati</taxon>
        <taxon>Actinomycetota</taxon>
        <taxon>Actinomycetes</taxon>
        <taxon>Propionibacteriales</taxon>
        <taxon>Nocardioidaceae</taxon>
        <taxon>Aeromicrobium</taxon>
    </lineage>
</organism>
<sequence length="327" mass="35332">MTLVKRGAVSISGVSERVESGHRVFRVSDPNALVQLIGWLKFTADGGQVLYRGQARMFPTMYASGLRRHDGKPASEAERAALAAAIGEYITSLAAADCRCGEGPFPFGTAHRCAEQIARGPAGPLVGSTFRAVVEPLLQHYGIRTRWLDVVDNIWIALWFACHTEETAGVRHAFHARRSPDAERAAKGPSEDRGTDFPTPMAYVAVLDTGRLRPTNIPGYSIGEESRIVDLRYAVPSVYLRPHAQHGLLVAPAKLLPGDDGALTHRVVAYIEIPLMDALDWLGSGVMTSPFVLFPPAVSDHGYRRLLDYATNPPGALGAVKIYGPGA</sequence>